<organism evidence="1 2">
    <name type="scientific">Candidatus Thiothrix phosphatis</name>
    <dbReference type="NCBI Taxonomy" id="3112415"/>
    <lineage>
        <taxon>Bacteria</taxon>
        <taxon>Pseudomonadati</taxon>
        <taxon>Pseudomonadota</taxon>
        <taxon>Gammaproteobacteria</taxon>
        <taxon>Thiotrichales</taxon>
        <taxon>Thiotrichaceae</taxon>
        <taxon>Thiothrix</taxon>
    </lineage>
</organism>
<dbReference type="Proteomes" id="UP001308005">
    <property type="component" value="Unassembled WGS sequence"/>
</dbReference>
<name>A0ABU6D3U4_9GAMM</name>
<reference evidence="2" key="1">
    <citation type="submission" date="2023-07" db="EMBL/GenBank/DDBJ databases">
        <title>The carbon used by Thiothrix.</title>
        <authorList>
            <person name="Chen L."/>
        </authorList>
    </citation>
    <scope>NUCLEOTIDE SEQUENCE [LARGE SCALE GENOMIC DNA]</scope>
</reference>
<protein>
    <submittedName>
        <fullName evidence="1">Phage tail assembly chaperone</fullName>
    </submittedName>
</protein>
<dbReference type="RefSeq" id="WP_324697575.1">
    <property type="nucleotide sequence ID" value="NZ_JAYMYJ010000145.1"/>
</dbReference>
<keyword evidence="2" id="KW-1185">Reference proteome</keyword>
<sequence length="105" mass="11368">MQKDITLELANTENGDLHEFSFTVTSDAYHRLQNALMGKDKVAPLHNFTLACADASQKQDFIAYLSANEGMAGQVAGALLEEFLPKVEISVKKPKDGQTTPAATV</sequence>
<dbReference type="EMBL" id="JAYMYJ010000145">
    <property type="protein sequence ID" value="MEB4592983.1"/>
    <property type="molecule type" value="Genomic_DNA"/>
</dbReference>
<dbReference type="Pfam" id="PF10963">
    <property type="entry name" value="Phage_TAC_10"/>
    <property type="match status" value="1"/>
</dbReference>
<accession>A0ABU6D3U4</accession>
<reference evidence="1 2" key="2">
    <citation type="submission" date="2024-01" db="EMBL/GenBank/DDBJ databases">
        <authorList>
            <person name="Xie X."/>
        </authorList>
    </citation>
    <scope>NUCLEOTIDE SEQUENCE [LARGE SCALE GENOMIC DNA]</scope>
    <source>
        <strain evidence="1">SCUT-1</strain>
    </source>
</reference>
<comment type="caution">
    <text evidence="1">The sequence shown here is derived from an EMBL/GenBank/DDBJ whole genome shotgun (WGS) entry which is preliminary data.</text>
</comment>
<evidence type="ECO:0000313" key="1">
    <source>
        <dbReference type="EMBL" id="MEB4592983.1"/>
    </source>
</evidence>
<evidence type="ECO:0000313" key="2">
    <source>
        <dbReference type="Proteomes" id="UP001308005"/>
    </source>
</evidence>
<dbReference type="InterPro" id="IPR024406">
    <property type="entry name" value="TAC-10"/>
</dbReference>
<gene>
    <name evidence="1" type="ORF">VSS37_18530</name>
</gene>
<proteinExistence type="predicted"/>